<evidence type="ECO:0000313" key="1">
    <source>
        <dbReference type="EMBL" id="KAJ8034104.1"/>
    </source>
</evidence>
<keyword evidence="2" id="KW-1185">Reference proteome</keyword>
<proteinExistence type="predicted"/>
<evidence type="ECO:0000313" key="2">
    <source>
        <dbReference type="Proteomes" id="UP001152320"/>
    </source>
</evidence>
<gene>
    <name evidence="1" type="ORF">HOLleu_24535</name>
</gene>
<comment type="caution">
    <text evidence="1">The sequence shown here is derived from an EMBL/GenBank/DDBJ whole genome shotgun (WGS) entry which is preliminary data.</text>
</comment>
<organism evidence="1 2">
    <name type="scientific">Holothuria leucospilota</name>
    <name type="common">Black long sea cucumber</name>
    <name type="synonym">Mertensiothuria leucospilota</name>
    <dbReference type="NCBI Taxonomy" id="206669"/>
    <lineage>
        <taxon>Eukaryota</taxon>
        <taxon>Metazoa</taxon>
        <taxon>Echinodermata</taxon>
        <taxon>Eleutherozoa</taxon>
        <taxon>Echinozoa</taxon>
        <taxon>Holothuroidea</taxon>
        <taxon>Aspidochirotacea</taxon>
        <taxon>Aspidochirotida</taxon>
        <taxon>Holothuriidae</taxon>
        <taxon>Holothuria</taxon>
    </lineage>
</organism>
<accession>A0A9Q1BWW7</accession>
<reference evidence="1" key="1">
    <citation type="submission" date="2021-10" db="EMBL/GenBank/DDBJ databases">
        <title>Tropical sea cucumber genome reveals ecological adaptation and Cuvierian tubules defense mechanism.</title>
        <authorList>
            <person name="Chen T."/>
        </authorList>
    </citation>
    <scope>NUCLEOTIDE SEQUENCE</scope>
    <source>
        <strain evidence="1">Nanhai2018</strain>
        <tissue evidence="1">Muscle</tissue>
    </source>
</reference>
<protein>
    <submittedName>
        <fullName evidence="1">Uncharacterized protein</fullName>
    </submittedName>
</protein>
<sequence>MTHYVIDFILDKKYVSCSIPSEAFKPHSKNHSKSCKKNHKKTCRFNFPKPPSLSRHLLLLQSNILIAVTKYLKKQKIVKVLRTSLDQGTKKTSTKEYDRKNWVEMYLPAQ</sequence>
<name>A0A9Q1BWW7_HOLLE</name>
<dbReference type="AlphaFoldDB" id="A0A9Q1BWW7"/>
<dbReference type="EMBL" id="JAIZAY010000011">
    <property type="protein sequence ID" value="KAJ8034104.1"/>
    <property type="molecule type" value="Genomic_DNA"/>
</dbReference>
<dbReference type="Proteomes" id="UP001152320">
    <property type="component" value="Chromosome 11"/>
</dbReference>